<dbReference type="EMBL" id="CM042047">
    <property type="protein sequence ID" value="KAI3771930.1"/>
    <property type="molecule type" value="Genomic_DNA"/>
</dbReference>
<comment type="caution">
    <text evidence="1">The sequence shown here is derived from an EMBL/GenBank/DDBJ whole genome shotgun (WGS) entry which is preliminary data.</text>
</comment>
<name>A0ACB9FLA9_ARCLA</name>
<keyword evidence="2" id="KW-1185">Reference proteome</keyword>
<evidence type="ECO:0000313" key="2">
    <source>
        <dbReference type="Proteomes" id="UP001055879"/>
    </source>
</evidence>
<evidence type="ECO:0000313" key="1">
    <source>
        <dbReference type="EMBL" id="KAI3771930.1"/>
    </source>
</evidence>
<dbReference type="Proteomes" id="UP001055879">
    <property type="component" value="Linkage Group LG01"/>
</dbReference>
<reference evidence="1 2" key="2">
    <citation type="journal article" date="2022" name="Mol. Ecol. Resour.">
        <title>The genomes of chicory, endive, great burdock and yacon provide insights into Asteraceae paleo-polyploidization history and plant inulin production.</title>
        <authorList>
            <person name="Fan W."/>
            <person name="Wang S."/>
            <person name="Wang H."/>
            <person name="Wang A."/>
            <person name="Jiang F."/>
            <person name="Liu H."/>
            <person name="Zhao H."/>
            <person name="Xu D."/>
            <person name="Zhang Y."/>
        </authorList>
    </citation>
    <scope>NUCLEOTIDE SEQUENCE [LARGE SCALE GENOMIC DNA]</scope>
    <source>
        <strain evidence="2">cv. Niubang</strain>
    </source>
</reference>
<accession>A0ACB9FLA9</accession>
<protein>
    <submittedName>
        <fullName evidence="1">Uncharacterized protein</fullName>
    </submittedName>
</protein>
<proteinExistence type="predicted"/>
<sequence>MVKNLIPLFLIKTVLEAQCKQTTHKLIAEQTQKSMLMGLYHELSPFQEQELPDVDINDCNHFLDFLYHMIVPNNKELGIVEVEIDIENEDIIEIKGQEEEESFAKVIFVSSWITCGTRYRNQT</sequence>
<organism evidence="1 2">
    <name type="scientific">Arctium lappa</name>
    <name type="common">Greater burdock</name>
    <name type="synonym">Lappa major</name>
    <dbReference type="NCBI Taxonomy" id="4217"/>
    <lineage>
        <taxon>Eukaryota</taxon>
        <taxon>Viridiplantae</taxon>
        <taxon>Streptophyta</taxon>
        <taxon>Embryophyta</taxon>
        <taxon>Tracheophyta</taxon>
        <taxon>Spermatophyta</taxon>
        <taxon>Magnoliopsida</taxon>
        <taxon>eudicotyledons</taxon>
        <taxon>Gunneridae</taxon>
        <taxon>Pentapetalae</taxon>
        <taxon>asterids</taxon>
        <taxon>campanulids</taxon>
        <taxon>Asterales</taxon>
        <taxon>Asteraceae</taxon>
        <taxon>Carduoideae</taxon>
        <taxon>Cardueae</taxon>
        <taxon>Arctiinae</taxon>
        <taxon>Arctium</taxon>
    </lineage>
</organism>
<reference evidence="2" key="1">
    <citation type="journal article" date="2022" name="Mol. Ecol. Resour.">
        <title>The genomes of chicory, endive, great burdock and yacon provide insights into Asteraceae palaeo-polyploidization history and plant inulin production.</title>
        <authorList>
            <person name="Fan W."/>
            <person name="Wang S."/>
            <person name="Wang H."/>
            <person name="Wang A."/>
            <person name="Jiang F."/>
            <person name="Liu H."/>
            <person name="Zhao H."/>
            <person name="Xu D."/>
            <person name="Zhang Y."/>
        </authorList>
    </citation>
    <scope>NUCLEOTIDE SEQUENCE [LARGE SCALE GENOMIC DNA]</scope>
    <source>
        <strain evidence="2">cv. Niubang</strain>
    </source>
</reference>
<gene>
    <name evidence="1" type="ORF">L6452_03102</name>
</gene>